<proteinExistence type="predicted"/>
<dbReference type="GO" id="GO:0005886">
    <property type="term" value="C:plasma membrane"/>
    <property type="evidence" value="ECO:0007669"/>
    <property type="project" value="UniProtKB-SubCell"/>
</dbReference>
<evidence type="ECO:0000256" key="1">
    <source>
        <dbReference type="ARBA" id="ARBA00004651"/>
    </source>
</evidence>
<evidence type="ECO:0000313" key="9">
    <source>
        <dbReference type="Proteomes" id="UP000287101"/>
    </source>
</evidence>
<dbReference type="EMBL" id="NGJY01000002">
    <property type="protein sequence ID" value="RSU03176.1"/>
    <property type="molecule type" value="Genomic_DNA"/>
</dbReference>
<dbReference type="PANTHER" id="PTHR30509">
    <property type="entry name" value="P-HYDROXYBENZOIC ACID EFFLUX PUMP SUBUNIT-RELATED"/>
    <property type="match status" value="1"/>
</dbReference>
<evidence type="ECO:0000256" key="3">
    <source>
        <dbReference type="ARBA" id="ARBA00022692"/>
    </source>
</evidence>
<dbReference type="PANTHER" id="PTHR30509:SF9">
    <property type="entry name" value="MULTIDRUG RESISTANCE PROTEIN MDTO"/>
    <property type="match status" value="1"/>
</dbReference>
<evidence type="ECO:0000256" key="6">
    <source>
        <dbReference type="SAM" id="Coils"/>
    </source>
</evidence>
<keyword evidence="3 7" id="KW-0812">Transmembrane</keyword>
<dbReference type="InterPro" id="IPR010343">
    <property type="entry name" value="ArAE_1"/>
</dbReference>
<comment type="subcellular location">
    <subcellularLocation>
        <location evidence="1">Cell membrane</location>
        <topology evidence="1">Multi-pass membrane protein</topology>
    </subcellularLocation>
</comment>
<evidence type="ECO:0000256" key="7">
    <source>
        <dbReference type="SAM" id="Phobius"/>
    </source>
</evidence>
<reference evidence="8 9" key="1">
    <citation type="submission" date="2017-05" db="EMBL/GenBank/DDBJ databases">
        <title>Vagococcus spp. assemblies.</title>
        <authorList>
            <person name="Gulvik C.A."/>
        </authorList>
    </citation>
    <scope>NUCLEOTIDE SEQUENCE [LARGE SCALE GENOMIC DNA]</scope>
    <source>
        <strain evidence="8 9">CCUG 41755</strain>
    </source>
</reference>
<evidence type="ECO:0000256" key="2">
    <source>
        <dbReference type="ARBA" id="ARBA00022475"/>
    </source>
</evidence>
<dbReference type="OrthoDB" id="1653617at2"/>
<evidence type="ECO:0008006" key="10">
    <source>
        <dbReference type="Google" id="ProtNLM"/>
    </source>
</evidence>
<feature type="transmembrane region" description="Helical" evidence="7">
    <location>
        <begin position="107"/>
        <end position="125"/>
    </location>
</feature>
<dbReference type="AlphaFoldDB" id="A0A430A7T9"/>
<feature type="transmembrane region" description="Helical" evidence="7">
    <location>
        <begin position="12"/>
        <end position="29"/>
    </location>
</feature>
<evidence type="ECO:0000313" key="8">
    <source>
        <dbReference type="EMBL" id="RSU03176.1"/>
    </source>
</evidence>
<evidence type="ECO:0000256" key="5">
    <source>
        <dbReference type="ARBA" id="ARBA00023136"/>
    </source>
</evidence>
<name>A0A430A7T9_9ENTE</name>
<gene>
    <name evidence="8" type="ORF">CBF31_05515</name>
</gene>
<accession>A0A430A7T9</accession>
<feature type="coiled-coil region" evidence="6">
    <location>
        <begin position="168"/>
        <end position="195"/>
    </location>
</feature>
<organism evidence="8 9">
    <name type="scientific">Vagococcus fessus</name>
    <dbReference type="NCBI Taxonomy" id="120370"/>
    <lineage>
        <taxon>Bacteria</taxon>
        <taxon>Bacillati</taxon>
        <taxon>Bacillota</taxon>
        <taxon>Bacilli</taxon>
        <taxon>Lactobacillales</taxon>
        <taxon>Enterococcaceae</taxon>
        <taxon>Vagococcus</taxon>
    </lineage>
</organism>
<dbReference type="Proteomes" id="UP000287101">
    <property type="component" value="Unassembled WGS sequence"/>
</dbReference>
<keyword evidence="6" id="KW-0175">Coiled coil</keyword>
<keyword evidence="9" id="KW-1185">Reference proteome</keyword>
<keyword evidence="2" id="KW-1003">Cell membrane</keyword>
<dbReference type="Pfam" id="PF06081">
    <property type="entry name" value="ArAE_1"/>
    <property type="match status" value="1"/>
</dbReference>
<sequence length="198" mass="21945">MTISSVRLGYRTLKTSLAVMICILLFHLLDRPTPMIASLAAVFSMREDVTKSISFGSSRILGNLMGGLLGVFYFYLYAYFNYNFLVELLAIPVLLTILITSADAINLNKAIIGASATFLIIVMTIPEYQTIGYAIDRVVDTMIGTCIALLVNRFVKPPEPLEISASKEANLQQQLDEQAKQLAQLKKENDDLKNSLND</sequence>
<comment type="caution">
    <text evidence="8">The sequence shown here is derived from an EMBL/GenBank/DDBJ whole genome shotgun (WGS) entry which is preliminary data.</text>
</comment>
<evidence type="ECO:0000256" key="4">
    <source>
        <dbReference type="ARBA" id="ARBA00022989"/>
    </source>
</evidence>
<keyword evidence="5 7" id="KW-0472">Membrane</keyword>
<feature type="transmembrane region" description="Helical" evidence="7">
    <location>
        <begin position="84"/>
        <end position="100"/>
    </location>
</feature>
<feature type="transmembrane region" description="Helical" evidence="7">
    <location>
        <begin position="60"/>
        <end position="78"/>
    </location>
</feature>
<protein>
    <recommendedName>
        <fullName evidence="10">FUSC family protein</fullName>
    </recommendedName>
</protein>
<keyword evidence="4 7" id="KW-1133">Transmembrane helix</keyword>
<dbReference type="RefSeq" id="WP_126831388.1">
    <property type="nucleotide sequence ID" value="NZ_CBCRYB010000010.1"/>
</dbReference>